<accession>A0A7V4LCQ9</accession>
<dbReference type="InterPro" id="IPR015424">
    <property type="entry name" value="PyrdxlP-dep_Trfase"/>
</dbReference>
<comment type="similarity">
    <text evidence="2">Belongs to the DegT/DnrJ/EryC1 family.</text>
</comment>
<dbReference type="GO" id="GO:0016757">
    <property type="term" value="F:glycosyltransferase activity"/>
    <property type="evidence" value="ECO:0007669"/>
    <property type="project" value="InterPro"/>
</dbReference>
<name>A0A7V4LCQ9_9BACT</name>
<dbReference type="Gene3D" id="3.40.50.2000">
    <property type="entry name" value="Glycogen Phosphorylase B"/>
    <property type="match status" value="1"/>
</dbReference>
<protein>
    <submittedName>
        <fullName evidence="3">Glycosyltransferase</fullName>
    </submittedName>
</protein>
<dbReference type="SUPFAM" id="SSF53756">
    <property type="entry name" value="UDP-Glycosyltransferase/glycogen phosphorylase"/>
    <property type="match status" value="1"/>
</dbReference>
<reference evidence="3" key="1">
    <citation type="journal article" date="2020" name="mSystems">
        <title>Genome- and Community-Level Interaction Insights into Carbon Utilization and Element Cycling Functions of Hydrothermarchaeota in Hydrothermal Sediment.</title>
        <authorList>
            <person name="Zhou Z."/>
            <person name="Liu Y."/>
            <person name="Xu W."/>
            <person name="Pan J."/>
            <person name="Luo Z.H."/>
            <person name="Li M."/>
        </authorList>
    </citation>
    <scope>NUCLEOTIDE SEQUENCE [LARGE SCALE GENOMIC DNA]</scope>
    <source>
        <strain evidence="3">SpSt-548</strain>
    </source>
</reference>
<dbReference type="InterPro" id="IPR015421">
    <property type="entry name" value="PyrdxlP-dep_Trfase_major"/>
</dbReference>
<organism evidence="3">
    <name type="scientific">Desulfobacca acetoxidans</name>
    <dbReference type="NCBI Taxonomy" id="60893"/>
    <lineage>
        <taxon>Bacteria</taxon>
        <taxon>Pseudomonadati</taxon>
        <taxon>Thermodesulfobacteriota</taxon>
        <taxon>Desulfobaccia</taxon>
        <taxon>Desulfobaccales</taxon>
        <taxon>Desulfobaccaceae</taxon>
        <taxon>Desulfobacca</taxon>
    </lineage>
</organism>
<dbReference type="GO" id="GO:0030170">
    <property type="term" value="F:pyridoxal phosphate binding"/>
    <property type="evidence" value="ECO:0007669"/>
    <property type="project" value="TreeGrafter"/>
</dbReference>
<evidence type="ECO:0000256" key="2">
    <source>
        <dbReference type="ARBA" id="ARBA00037999"/>
    </source>
</evidence>
<dbReference type="Pfam" id="PF01041">
    <property type="entry name" value="DegT_DnrJ_EryC1"/>
    <property type="match status" value="1"/>
</dbReference>
<sequence>MIPITQPTLHDFEAVVAEFRQAWESRQVTTGVFTRRFEEAVEAKLGVPHAVMVQSCTAGLMLVLRALDLKGEVIMPAFTWTATAHAAVWNGLTPVFADIVPGTYTLDPQAVEEAVTPDTAAVIPVNVFGCPPDYEAFARLGNRHGLPVIYDSAQGLGSRYQSADGVWHWAGGFGAAEVFILPSHQENFGIAVAEALACGVPVLISNKVNIWREIQADGAGLVDDDGLEGTERLIRRWFETPKTKKNRMRANAGRCFDARFEIRRAAESLASTLEGIVGGKNSPPSAGSWV</sequence>
<keyword evidence="3" id="KW-0808">Transferase</keyword>
<keyword evidence="1" id="KW-0663">Pyridoxal phosphate</keyword>
<gene>
    <name evidence="3" type="ORF">ENT08_06105</name>
</gene>
<dbReference type="AlphaFoldDB" id="A0A7V4LCQ9"/>
<dbReference type="Gene3D" id="3.40.640.10">
    <property type="entry name" value="Type I PLP-dependent aspartate aminotransferase-like (Major domain)"/>
    <property type="match status" value="1"/>
</dbReference>
<evidence type="ECO:0000313" key="3">
    <source>
        <dbReference type="EMBL" id="HGS05295.1"/>
    </source>
</evidence>
<evidence type="ECO:0000256" key="1">
    <source>
        <dbReference type="ARBA" id="ARBA00022898"/>
    </source>
</evidence>
<dbReference type="PANTHER" id="PTHR30244:SF9">
    <property type="entry name" value="PROTEIN RV3402C"/>
    <property type="match status" value="1"/>
</dbReference>
<dbReference type="InterPro" id="IPR000653">
    <property type="entry name" value="DegT/StrS_aminotransferase"/>
</dbReference>
<comment type="caution">
    <text evidence="3">The sequence shown here is derived from an EMBL/GenBank/DDBJ whole genome shotgun (WGS) entry which is preliminary data.</text>
</comment>
<dbReference type="EMBL" id="DSXI01000358">
    <property type="protein sequence ID" value="HGS05295.1"/>
    <property type="molecule type" value="Genomic_DNA"/>
</dbReference>
<proteinExistence type="inferred from homology"/>
<dbReference type="PANTHER" id="PTHR30244">
    <property type="entry name" value="TRANSAMINASE"/>
    <property type="match status" value="1"/>
</dbReference>
<dbReference type="GO" id="GO:0008483">
    <property type="term" value="F:transaminase activity"/>
    <property type="evidence" value="ECO:0007669"/>
    <property type="project" value="TreeGrafter"/>
</dbReference>
<dbReference type="GO" id="GO:0000271">
    <property type="term" value="P:polysaccharide biosynthetic process"/>
    <property type="evidence" value="ECO:0007669"/>
    <property type="project" value="TreeGrafter"/>
</dbReference>
<dbReference type="SUPFAM" id="SSF53383">
    <property type="entry name" value="PLP-dependent transferases"/>
    <property type="match status" value="1"/>
</dbReference>